<evidence type="ECO:0000256" key="1">
    <source>
        <dbReference type="ARBA" id="ARBA00004162"/>
    </source>
</evidence>
<dbReference type="AlphaFoldDB" id="A0A7W9KQ08"/>
<evidence type="ECO:0000256" key="4">
    <source>
        <dbReference type="ARBA" id="ARBA00022692"/>
    </source>
</evidence>
<evidence type="ECO:0000256" key="3">
    <source>
        <dbReference type="ARBA" id="ARBA00022475"/>
    </source>
</evidence>
<feature type="transmembrane region" description="Helical" evidence="10">
    <location>
        <begin position="42"/>
        <end position="62"/>
    </location>
</feature>
<keyword evidence="3" id="KW-1003">Cell membrane</keyword>
<dbReference type="Proteomes" id="UP000585638">
    <property type="component" value="Unassembled WGS sequence"/>
</dbReference>
<comment type="caution">
    <text evidence="11">The sequence shown here is derived from an EMBL/GenBank/DDBJ whole genome shotgun (WGS) entry which is preliminary data.</text>
</comment>
<dbReference type="Gene3D" id="3.30.2390.20">
    <property type="entry name" value="Type VII secretion system EccB, repeat 1 domain"/>
    <property type="match status" value="1"/>
</dbReference>
<accession>A0A7W9KQ08</accession>
<evidence type="ECO:0000313" key="11">
    <source>
        <dbReference type="EMBL" id="MBB5896313.1"/>
    </source>
</evidence>
<reference evidence="11 12" key="1">
    <citation type="submission" date="2020-08" db="EMBL/GenBank/DDBJ databases">
        <title>Sequencing the genomes of 1000 actinobacteria strains.</title>
        <authorList>
            <person name="Klenk H.-P."/>
        </authorList>
    </citation>
    <scope>NUCLEOTIDE SEQUENCE [LARGE SCALE GENOMIC DNA]</scope>
    <source>
        <strain evidence="11 12">DSM 43851</strain>
    </source>
</reference>
<keyword evidence="9 10" id="KW-0472">Membrane</keyword>
<dbReference type="GO" id="GO:0005576">
    <property type="term" value="C:extracellular region"/>
    <property type="evidence" value="ECO:0007669"/>
    <property type="project" value="TreeGrafter"/>
</dbReference>
<evidence type="ECO:0000256" key="7">
    <source>
        <dbReference type="ARBA" id="ARBA00022840"/>
    </source>
</evidence>
<comment type="similarity">
    <text evidence="2">Belongs to the EccB family.</text>
</comment>
<keyword evidence="5" id="KW-0547">Nucleotide-binding</keyword>
<dbReference type="Pfam" id="PF05108">
    <property type="entry name" value="T7SS_ESX1_EccB"/>
    <property type="match status" value="1"/>
</dbReference>
<dbReference type="EMBL" id="JACHIR010000001">
    <property type="protein sequence ID" value="MBB5896313.1"/>
    <property type="molecule type" value="Genomic_DNA"/>
</dbReference>
<organism evidence="11 12">
    <name type="scientific">Kutzneria kofuensis</name>
    <dbReference type="NCBI Taxonomy" id="103725"/>
    <lineage>
        <taxon>Bacteria</taxon>
        <taxon>Bacillati</taxon>
        <taxon>Actinomycetota</taxon>
        <taxon>Actinomycetes</taxon>
        <taxon>Pseudonocardiales</taxon>
        <taxon>Pseudonocardiaceae</taxon>
        <taxon>Kutzneria</taxon>
    </lineage>
</organism>
<dbReference type="Gene3D" id="2.40.50.910">
    <property type="entry name" value="Type VII secretion system EccB, repeat 3 domain"/>
    <property type="match status" value="1"/>
</dbReference>
<keyword evidence="6" id="KW-0378">Hydrolase</keyword>
<keyword evidence="4 10" id="KW-0812">Transmembrane</keyword>
<evidence type="ECO:0000313" key="12">
    <source>
        <dbReference type="Proteomes" id="UP000585638"/>
    </source>
</evidence>
<dbReference type="InterPro" id="IPR044857">
    <property type="entry name" value="T7SS_EccB_R1"/>
</dbReference>
<dbReference type="InterPro" id="IPR007795">
    <property type="entry name" value="T7SS_EccB"/>
</dbReference>
<dbReference type="PANTHER" id="PTHR40765:SF2">
    <property type="entry name" value="ESX-2 SECRETION SYSTEM ATPASE ECCB2"/>
    <property type="match status" value="1"/>
</dbReference>
<proteinExistence type="inferred from homology"/>
<evidence type="ECO:0000256" key="9">
    <source>
        <dbReference type="ARBA" id="ARBA00023136"/>
    </source>
</evidence>
<keyword evidence="8 10" id="KW-1133">Transmembrane helix</keyword>
<gene>
    <name evidence="11" type="ORF">BJ998_007509</name>
</gene>
<evidence type="ECO:0000256" key="10">
    <source>
        <dbReference type="SAM" id="Phobius"/>
    </source>
</evidence>
<name>A0A7W9KQ08_9PSEU</name>
<keyword evidence="7" id="KW-0067">ATP-binding</keyword>
<dbReference type="InterPro" id="IPR042485">
    <property type="entry name" value="T7SS_EccB_R3"/>
</dbReference>
<evidence type="ECO:0000256" key="8">
    <source>
        <dbReference type="ARBA" id="ARBA00022989"/>
    </source>
</evidence>
<evidence type="ECO:0000256" key="5">
    <source>
        <dbReference type="ARBA" id="ARBA00022741"/>
    </source>
</evidence>
<evidence type="ECO:0000256" key="6">
    <source>
        <dbReference type="ARBA" id="ARBA00022801"/>
    </source>
</evidence>
<dbReference type="GO" id="GO:0016787">
    <property type="term" value="F:hydrolase activity"/>
    <property type="evidence" value="ECO:0007669"/>
    <property type="project" value="UniProtKB-KW"/>
</dbReference>
<evidence type="ECO:0000256" key="2">
    <source>
        <dbReference type="ARBA" id="ARBA00008149"/>
    </source>
</evidence>
<dbReference type="GO" id="GO:0005886">
    <property type="term" value="C:plasma membrane"/>
    <property type="evidence" value="ECO:0007669"/>
    <property type="project" value="UniProtKB-SubCell"/>
</dbReference>
<sequence>MQSRRDQVQAYFFVVGRLVAGLMHGKPDVPEHPNKRFNGGTFLGVLLAGLLVACFGIFGMLFPSGNNSWRTPGTVVLEKDTGARYLYTDGQLRPALNLASALLAAGDSSKLVTVGRDSLTGVPVGAPIGIAGAPDGLPGADQLNTTPWTVCAKPADPQAVASAPTVTLRLDQTGGMPTPPDQALLVSTPDGADYLVWRGSRLHIADPTALEALGYNADPPLRVSPAWLNVLPVGRDLKAPAIADIGQPGAVVAGKTGHIGQLFELRNPATGSHELYVLQGGGLTPVSRTVAAMLLADPGTKNAYPDASVRPIEIGPGDVAGVPMLNGDALSSGLPGSPPALTDPGATSEPCLRFSPQLDAGRTATLLMLPRAAETVAMPPSGRHVEGATADQVVIPVGSGALVRSLPTPDATPGTEYLITDLGVKYPFADDSDVGALGYSSVAAVGVSPALLALLPTGPALTQAAALTSQMVGR</sequence>
<dbReference type="NCBIfam" id="TIGR03919">
    <property type="entry name" value="T7SS_EccB"/>
    <property type="match status" value="1"/>
</dbReference>
<comment type="subcellular location">
    <subcellularLocation>
        <location evidence="1">Cell membrane</location>
        <topology evidence="1">Single-pass membrane protein</topology>
    </subcellularLocation>
</comment>
<dbReference type="GO" id="GO:0005524">
    <property type="term" value="F:ATP binding"/>
    <property type="evidence" value="ECO:0007669"/>
    <property type="project" value="UniProtKB-KW"/>
</dbReference>
<keyword evidence="12" id="KW-1185">Reference proteome</keyword>
<dbReference type="PANTHER" id="PTHR40765">
    <property type="entry name" value="ESX-2 SECRETION SYSTEM ATPASE ECCB2"/>
    <property type="match status" value="1"/>
</dbReference>
<protein>
    <submittedName>
        <fullName evidence="11">Type VII secretion protein EccB</fullName>
    </submittedName>
</protein>
<dbReference type="RefSeq" id="WP_184867988.1">
    <property type="nucleotide sequence ID" value="NZ_BAAAWY010000101.1"/>
</dbReference>